<comment type="caution">
    <text evidence="1">The sequence shown here is derived from an EMBL/GenBank/DDBJ whole genome shotgun (WGS) entry which is preliminary data.</text>
</comment>
<dbReference type="AlphaFoldDB" id="A0A1V3C6T1"/>
<evidence type="ECO:0008006" key="3">
    <source>
        <dbReference type="Google" id="ProtNLM"/>
    </source>
</evidence>
<evidence type="ECO:0000313" key="2">
    <source>
        <dbReference type="Proteomes" id="UP000189004"/>
    </source>
</evidence>
<dbReference type="SUPFAM" id="SSF48452">
    <property type="entry name" value="TPR-like"/>
    <property type="match status" value="1"/>
</dbReference>
<gene>
    <name evidence="1" type="ORF">NOSIN_23015</name>
</gene>
<name>A0A1V3C6T1_9ACTN</name>
<sequence>MGAMRLTHVTTAELDRLEFHAVRSGEHGPVAAQLLDLANQVDAGSEISRAELFVRAGEQWEIAQEFERACAAYQRAIDDGGPTVIDARALSAGALLHLDESEQAYAHLKRLEAEDPPGLQTYIHVAEALYAHDDMEGAERWATVGAGRFLGLASSPYVRDLLMELLRIRFRIRVDLGLDEDALDRRLDEG</sequence>
<dbReference type="EMBL" id="MCOK01000001">
    <property type="protein sequence ID" value="OOC56342.1"/>
    <property type="molecule type" value="Genomic_DNA"/>
</dbReference>
<dbReference type="Gene3D" id="1.25.40.10">
    <property type="entry name" value="Tetratricopeptide repeat domain"/>
    <property type="match status" value="1"/>
</dbReference>
<accession>A0A1V3C6T1</accession>
<organism evidence="1 2">
    <name type="scientific">Nocardiopsis sinuspersici</name>
    <dbReference type="NCBI Taxonomy" id="501010"/>
    <lineage>
        <taxon>Bacteria</taxon>
        <taxon>Bacillati</taxon>
        <taxon>Actinomycetota</taxon>
        <taxon>Actinomycetes</taxon>
        <taxon>Streptosporangiales</taxon>
        <taxon>Nocardiopsidaceae</taxon>
        <taxon>Nocardiopsis</taxon>
    </lineage>
</organism>
<dbReference type="InterPro" id="IPR011990">
    <property type="entry name" value="TPR-like_helical_dom_sf"/>
</dbReference>
<reference evidence="2" key="1">
    <citation type="submission" date="2016-08" db="EMBL/GenBank/DDBJ databases">
        <authorList>
            <person name="Tokovenko B."/>
            <person name="Kalinowski J."/>
        </authorList>
    </citation>
    <scope>NUCLEOTIDE SEQUENCE [LARGE SCALE GENOMIC DNA]</scope>
    <source>
        <strain evidence="2">UTMC102</strain>
    </source>
</reference>
<protein>
    <recommendedName>
        <fullName evidence="3">Tetratrico peptide repeat group 5 domain-containing protein</fullName>
    </recommendedName>
</protein>
<keyword evidence="2" id="KW-1185">Reference proteome</keyword>
<dbReference type="Proteomes" id="UP000189004">
    <property type="component" value="Unassembled WGS sequence"/>
</dbReference>
<dbReference type="STRING" id="501010.NOSIN_23015"/>
<evidence type="ECO:0000313" key="1">
    <source>
        <dbReference type="EMBL" id="OOC56342.1"/>
    </source>
</evidence>
<proteinExistence type="predicted"/>
<dbReference type="RefSeq" id="WP_077692786.1">
    <property type="nucleotide sequence ID" value="NZ_MCOK01000001.1"/>
</dbReference>
<dbReference type="OrthoDB" id="3211351at2"/>